<evidence type="ECO:0000313" key="2">
    <source>
        <dbReference type="Proteomes" id="UP001431783"/>
    </source>
</evidence>
<dbReference type="Proteomes" id="UP001431783">
    <property type="component" value="Unassembled WGS sequence"/>
</dbReference>
<gene>
    <name evidence="1" type="ORF">WA026_012396</name>
</gene>
<keyword evidence="2" id="KW-1185">Reference proteome</keyword>
<name>A0AAW1V055_9CUCU</name>
<comment type="caution">
    <text evidence="1">The sequence shown here is derived from an EMBL/GenBank/DDBJ whole genome shotgun (WGS) entry which is preliminary data.</text>
</comment>
<organism evidence="1 2">
    <name type="scientific">Henosepilachna vigintioctopunctata</name>
    <dbReference type="NCBI Taxonomy" id="420089"/>
    <lineage>
        <taxon>Eukaryota</taxon>
        <taxon>Metazoa</taxon>
        <taxon>Ecdysozoa</taxon>
        <taxon>Arthropoda</taxon>
        <taxon>Hexapoda</taxon>
        <taxon>Insecta</taxon>
        <taxon>Pterygota</taxon>
        <taxon>Neoptera</taxon>
        <taxon>Endopterygota</taxon>
        <taxon>Coleoptera</taxon>
        <taxon>Polyphaga</taxon>
        <taxon>Cucujiformia</taxon>
        <taxon>Coccinelloidea</taxon>
        <taxon>Coccinellidae</taxon>
        <taxon>Epilachninae</taxon>
        <taxon>Epilachnini</taxon>
        <taxon>Henosepilachna</taxon>
    </lineage>
</organism>
<dbReference type="EMBL" id="JARQZJ010000096">
    <property type="protein sequence ID" value="KAK9885632.1"/>
    <property type="molecule type" value="Genomic_DNA"/>
</dbReference>
<protein>
    <submittedName>
        <fullName evidence="1">Uncharacterized protein</fullName>
    </submittedName>
</protein>
<proteinExistence type="predicted"/>
<sequence>MHRSRTDPHRDPISLQCIRILGYWCPQSFPSATAAQIQDQFLQDMQGYMYGRFAGYQQSYMGMGRQVSATWHGIPGQPHLATTPQQMATPGAKLQQAGLVFSLQQYQLG</sequence>
<dbReference type="AlphaFoldDB" id="A0AAW1V055"/>
<accession>A0AAW1V055</accession>
<reference evidence="1 2" key="1">
    <citation type="submission" date="2023-03" db="EMBL/GenBank/DDBJ databases">
        <title>Genome insight into feeding habits of ladybird beetles.</title>
        <authorList>
            <person name="Li H.-S."/>
            <person name="Huang Y.-H."/>
            <person name="Pang H."/>
        </authorList>
    </citation>
    <scope>NUCLEOTIDE SEQUENCE [LARGE SCALE GENOMIC DNA]</scope>
    <source>
        <strain evidence="1">SYSU_2023b</strain>
        <tissue evidence="1">Whole body</tissue>
    </source>
</reference>
<evidence type="ECO:0000313" key="1">
    <source>
        <dbReference type="EMBL" id="KAK9885632.1"/>
    </source>
</evidence>